<protein>
    <submittedName>
        <fullName evidence="2">Death-associated inhibitor of apoptosis 2</fullName>
    </submittedName>
</protein>
<dbReference type="GO" id="GO:0031398">
    <property type="term" value="P:positive regulation of protein ubiquitination"/>
    <property type="evidence" value="ECO:0007669"/>
    <property type="project" value="TreeGrafter"/>
</dbReference>
<evidence type="ECO:0000313" key="2">
    <source>
        <dbReference type="EMBL" id="KAG0721607.1"/>
    </source>
</evidence>
<organism evidence="2 3">
    <name type="scientific">Chionoecetes opilio</name>
    <name type="common">Atlantic snow crab</name>
    <name type="synonym">Cancer opilio</name>
    <dbReference type="NCBI Taxonomy" id="41210"/>
    <lineage>
        <taxon>Eukaryota</taxon>
        <taxon>Metazoa</taxon>
        <taxon>Ecdysozoa</taxon>
        <taxon>Arthropoda</taxon>
        <taxon>Crustacea</taxon>
        <taxon>Multicrustacea</taxon>
        <taxon>Malacostraca</taxon>
        <taxon>Eumalacostraca</taxon>
        <taxon>Eucarida</taxon>
        <taxon>Decapoda</taxon>
        <taxon>Pleocyemata</taxon>
        <taxon>Brachyura</taxon>
        <taxon>Eubrachyura</taxon>
        <taxon>Majoidea</taxon>
        <taxon>Majidae</taxon>
        <taxon>Chionoecetes</taxon>
    </lineage>
</organism>
<dbReference type="GO" id="GO:0043066">
    <property type="term" value="P:negative regulation of apoptotic process"/>
    <property type="evidence" value="ECO:0007669"/>
    <property type="project" value="TreeGrafter"/>
</dbReference>
<dbReference type="SMART" id="SM00238">
    <property type="entry name" value="BIR"/>
    <property type="match status" value="2"/>
</dbReference>
<dbReference type="InterPro" id="IPR001370">
    <property type="entry name" value="BIR_rpt"/>
</dbReference>
<reference evidence="2" key="1">
    <citation type="submission" date="2020-07" db="EMBL/GenBank/DDBJ databases">
        <title>The High-quality genome of the commercially important snow crab, Chionoecetes opilio.</title>
        <authorList>
            <person name="Jeong J.-H."/>
            <person name="Ryu S."/>
        </authorList>
    </citation>
    <scope>NUCLEOTIDE SEQUENCE</scope>
    <source>
        <strain evidence="2">MADBK_172401_WGS</strain>
        <tissue evidence="2">Digestive gland</tissue>
    </source>
</reference>
<proteinExistence type="predicted"/>
<dbReference type="GO" id="GO:0043027">
    <property type="term" value="F:cysteine-type endopeptidase inhibitor activity involved in apoptotic process"/>
    <property type="evidence" value="ECO:0007669"/>
    <property type="project" value="TreeGrafter"/>
</dbReference>
<name>A0A8J5CXB2_CHIOP</name>
<dbReference type="Proteomes" id="UP000770661">
    <property type="component" value="Unassembled WGS sequence"/>
</dbReference>
<evidence type="ECO:0000313" key="3">
    <source>
        <dbReference type="Proteomes" id="UP000770661"/>
    </source>
</evidence>
<dbReference type="PROSITE" id="PS01282">
    <property type="entry name" value="BIR_REPEAT_1"/>
    <property type="match status" value="1"/>
</dbReference>
<dbReference type="GO" id="GO:0005634">
    <property type="term" value="C:nucleus"/>
    <property type="evidence" value="ECO:0007669"/>
    <property type="project" value="TreeGrafter"/>
</dbReference>
<dbReference type="PANTHER" id="PTHR10044:SF139">
    <property type="entry name" value="DEATH-ASSOCIATED INHIBITOR OF APOPTOSIS 2"/>
    <property type="match status" value="1"/>
</dbReference>
<evidence type="ECO:0000256" key="1">
    <source>
        <dbReference type="SAM" id="MobiDB-lite"/>
    </source>
</evidence>
<feature type="region of interest" description="Disordered" evidence="1">
    <location>
        <begin position="467"/>
        <end position="490"/>
    </location>
</feature>
<dbReference type="AlphaFoldDB" id="A0A8J5CXB2"/>
<keyword evidence="3" id="KW-1185">Reference proteome</keyword>
<dbReference type="GO" id="GO:0051726">
    <property type="term" value="P:regulation of cell cycle"/>
    <property type="evidence" value="ECO:0007669"/>
    <property type="project" value="TreeGrafter"/>
</dbReference>
<accession>A0A8J5CXB2</accession>
<dbReference type="Pfam" id="PF13920">
    <property type="entry name" value="zf-C3HC4_3"/>
    <property type="match status" value="1"/>
</dbReference>
<dbReference type="InterPro" id="IPR050784">
    <property type="entry name" value="IAP"/>
</dbReference>
<dbReference type="CDD" id="cd00022">
    <property type="entry name" value="BIR"/>
    <property type="match status" value="2"/>
</dbReference>
<dbReference type="GO" id="GO:0061630">
    <property type="term" value="F:ubiquitin protein ligase activity"/>
    <property type="evidence" value="ECO:0007669"/>
    <property type="project" value="TreeGrafter"/>
</dbReference>
<dbReference type="PANTHER" id="PTHR10044">
    <property type="entry name" value="INHIBITOR OF APOPTOSIS"/>
    <property type="match status" value="1"/>
</dbReference>
<dbReference type="SUPFAM" id="SSF57924">
    <property type="entry name" value="Inhibitor of apoptosis (IAP) repeat"/>
    <property type="match status" value="2"/>
</dbReference>
<sequence>MVACKTQERFGIVDSVLEGSELFSPSGSMYSSSTMYSSSSALQGHRGVVVTAMRARQLFSKGGHVTSAIPALVMTREAGTSGQCSGGRMAGVEWWKERRPAAHHGSSGGTFLADDAKTRTFSTTLPEHHLGRPVLVLQVSPPIRFLPPFTMQYDGLAVVNNAIPAPEPRGERRFHALKGLLLESVRRQTFVDWKVSFVNPDKLAAAGFLYLRTMDHVQCAFCRGIVGFWDEGDEPSEEHRKHFPNCPFVMGSATGNVPIAATPDTDEGRLYHLLNQFYAFKMANTRPSPLSNYHTDSTRVSHGGEVAFPQLTLVRRLQTFAQWPKDTRVEPEQLAEAGFFYTGLSDFIQCFHCGGGLFGWRADDDLFADHARYYPCCNFIRNKRSEQGVPAIHEANTTELQPSFTKQEAELLLHHPLAKRLITLGLSPVSVREALKLCVEKWGFLCSTVTEALELVFDYDEKERRKSTSSSHDGLLVPQPDTQETNHEDVTSTAMEVVETKQPFLPPTPPPEQNNQPTASDYSKILQEVQALRREVQEEERRLVCRQCGKERVEVVFQPCSHFHLCADCARPMDSCITCGTVVRGTLRPILG</sequence>
<gene>
    <name evidence="2" type="primary">Diap2_3</name>
    <name evidence="2" type="ORF">GWK47_046142</name>
</gene>
<dbReference type="GO" id="GO:0005737">
    <property type="term" value="C:cytoplasm"/>
    <property type="evidence" value="ECO:0007669"/>
    <property type="project" value="TreeGrafter"/>
</dbReference>
<dbReference type="PROSITE" id="PS50143">
    <property type="entry name" value="BIR_REPEAT_2"/>
    <property type="match status" value="2"/>
</dbReference>
<dbReference type="Gene3D" id="3.30.40.10">
    <property type="entry name" value="Zinc/RING finger domain, C3HC4 (zinc finger)"/>
    <property type="match status" value="1"/>
</dbReference>
<dbReference type="InterPro" id="IPR013083">
    <property type="entry name" value="Znf_RING/FYVE/PHD"/>
</dbReference>
<dbReference type="Pfam" id="PF00653">
    <property type="entry name" value="BIR"/>
    <property type="match status" value="2"/>
</dbReference>
<dbReference type="OrthoDB" id="6337722at2759"/>
<comment type="caution">
    <text evidence="2">The sequence shown here is derived from an EMBL/GenBank/DDBJ whole genome shotgun (WGS) entry which is preliminary data.</text>
</comment>
<dbReference type="Gene3D" id="1.10.1170.10">
    <property type="entry name" value="Inhibitor Of Apoptosis Protein (2mihbC-IAP-1), Chain A"/>
    <property type="match status" value="2"/>
</dbReference>
<dbReference type="EMBL" id="JACEEZ010010802">
    <property type="protein sequence ID" value="KAG0721607.1"/>
    <property type="molecule type" value="Genomic_DNA"/>
</dbReference>